<evidence type="ECO:0000313" key="3">
    <source>
        <dbReference type="EMBL" id="GAA5484677.1"/>
    </source>
</evidence>
<keyword evidence="4" id="KW-1185">Reference proteome</keyword>
<feature type="signal peptide" evidence="2">
    <location>
        <begin position="1"/>
        <end position="31"/>
    </location>
</feature>
<dbReference type="RefSeq" id="WP_353568784.1">
    <property type="nucleotide sequence ID" value="NZ_BAABRI010000031.1"/>
</dbReference>
<feature type="region of interest" description="Disordered" evidence="1">
    <location>
        <begin position="540"/>
        <end position="584"/>
    </location>
</feature>
<keyword evidence="2" id="KW-0732">Signal</keyword>
<feature type="compositionally biased region" description="Basic and acidic residues" evidence="1">
    <location>
        <begin position="540"/>
        <end position="558"/>
    </location>
</feature>
<gene>
    <name evidence="3" type="ORF">Hsar01_03923</name>
</gene>
<evidence type="ECO:0000256" key="1">
    <source>
        <dbReference type="SAM" id="MobiDB-lite"/>
    </source>
</evidence>
<comment type="caution">
    <text evidence="3">The sequence shown here is derived from an EMBL/GenBank/DDBJ whole genome shotgun (WGS) entry which is preliminary data.</text>
</comment>
<dbReference type="Proteomes" id="UP001476282">
    <property type="component" value="Unassembled WGS sequence"/>
</dbReference>
<reference evidence="3 4" key="1">
    <citation type="submission" date="2024-02" db="EMBL/GenBank/DDBJ databases">
        <title>Haloferula sargassicola NBRC 104335.</title>
        <authorList>
            <person name="Ichikawa N."/>
            <person name="Katano-Makiyama Y."/>
            <person name="Hidaka K."/>
        </authorList>
    </citation>
    <scope>NUCLEOTIDE SEQUENCE [LARGE SCALE GENOMIC DNA]</scope>
    <source>
        <strain evidence="3 4">NBRC 104335</strain>
    </source>
</reference>
<name>A0ABP9UTD2_9BACT</name>
<accession>A0ABP9UTD2</accession>
<dbReference type="EMBL" id="BAABRI010000031">
    <property type="protein sequence ID" value="GAA5484677.1"/>
    <property type="molecule type" value="Genomic_DNA"/>
</dbReference>
<sequence length="584" mass="65648">MRLFFRKPASWSAKLLLSLALVTSLTGGVAAKGDRDVVNLINFIRGVEPRSAIDLLEPVREQLALAKKHDLPTTWLIQYDALIKPEFTDLLKREMGPEDEIGAWLEVVQPQAEAAGIPWRGRYPWDWHVNVGFTQGYEVAERKKLMDVYMAKFAEVFGRTPKSVGCWVIDAPTLNYLHDRYGIEAACNCKDQSGTDGYTLWGGYWNQAYYPSRLNAYMPAQGAERQLDVPVFRMLGSDPVHQYDQGIGSSWQGVVTLEPIYRPGGGDPGWVDWFFDTNFDQPSLGFSYMQAGQENSFGWPAMSEGLIDQYAKLAKRRNRGDIVVETLGESARWFRRTYPRTPATSVVALEDSTGAPKRSIWYESRCYRVNFYWDKDRWKIRDLHLFNEDYPERYLDARAEDIVAHYDTLPLLDGFHWSVPDDLASFSAVAEGEPVRTKGVPKVTGEGADTLQIECGLKGGGKLVILCEPESLRIDLKGLGAPDRWAMELAWSAEKQVPVSEVSPHAIGYRHQGFTYQLRCGESAVSRVGDQPRIKVADHRGTIRFDFRPQPRKPDENTRNLPTSRAGGDDAGASRLPAGAGAVR</sequence>
<evidence type="ECO:0000256" key="2">
    <source>
        <dbReference type="SAM" id="SignalP"/>
    </source>
</evidence>
<feature type="chain" id="PRO_5046535452" evidence="2">
    <location>
        <begin position="32"/>
        <end position="584"/>
    </location>
</feature>
<protein>
    <submittedName>
        <fullName evidence="3">Uncharacterized protein</fullName>
    </submittedName>
</protein>
<organism evidence="3 4">
    <name type="scientific">Haloferula sargassicola</name>
    <dbReference type="NCBI Taxonomy" id="490096"/>
    <lineage>
        <taxon>Bacteria</taxon>
        <taxon>Pseudomonadati</taxon>
        <taxon>Verrucomicrobiota</taxon>
        <taxon>Verrucomicrobiia</taxon>
        <taxon>Verrucomicrobiales</taxon>
        <taxon>Verrucomicrobiaceae</taxon>
        <taxon>Haloferula</taxon>
    </lineage>
</organism>
<dbReference type="Gene3D" id="3.20.20.510">
    <property type="entry name" value="Uncharacterised protein PF12979, DUF3863"/>
    <property type="match status" value="1"/>
</dbReference>
<proteinExistence type="predicted"/>
<evidence type="ECO:0000313" key="4">
    <source>
        <dbReference type="Proteomes" id="UP001476282"/>
    </source>
</evidence>